<dbReference type="Gene3D" id="3.30.70.1070">
    <property type="entry name" value="Sporulation related repeat"/>
    <property type="match status" value="1"/>
</dbReference>
<dbReference type="EMBL" id="AWVJ01000044">
    <property type="protein sequence ID" value="ERK50685.1"/>
    <property type="molecule type" value="Genomic_DNA"/>
</dbReference>
<dbReference type="CDD" id="cd02696">
    <property type="entry name" value="MurNAc-LAA"/>
    <property type="match status" value="1"/>
</dbReference>
<dbReference type="SUPFAM" id="SSF110997">
    <property type="entry name" value="Sporulation related repeat"/>
    <property type="match status" value="1"/>
</dbReference>
<dbReference type="GO" id="GO:0008745">
    <property type="term" value="F:N-acetylmuramoyl-L-alanine amidase activity"/>
    <property type="evidence" value="ECO:0007669"/>
    <property type="project" value="InterPro"/>
</dbReference>
<name>U2PJG1_EUBRA</name>
<dbReference type="InterPro" id="IPR050695">
    <property type="entry name" value="N-acetylmuramoyl_amidase_3"/>
</dbReference>
<evidence type="ECO:0000313" key="4">
    <source>
        <dbReference type="Proteomes" id="UP000016608"/>
    </source>
</evidence>
<comment type="caution">
    <text evidence="3">The sequence shown here is derived from an EMBL/GenBank/DDBJ whole genome shotgun (WGS) entry which is preliminary data.</text>
</comment>
<dbReference type="HOGENOM" id="CLU_014322_9_2_9"/>
<proteinExistence type="predicted"/>
<organism evidence="3 4">
    <name type="scientific">Eubacterium ramulus ATCC 29099</name>
    <dbReference type="NCBI Taxonomy" id="1256908"/>
    <lineage>
        <taxon>Bacteria</taxon>
        <taxon>Bacillati</taxon>
        <taxon>Bacillota</taxon>
        <taxon>Clostridia</taxon>
        <taxon>Eubacteriales</taxon>
        <taxon>Eubacteriaceae</taxon>
        <taxon>Eubacterium</taxon>
    </lineage>
</organism>
<dbReference type="PANTHER" id="PTHR30404">
    <property type="entry name" value="N-ACETYLMURAMOYL-L-ALANINE AMIDASE"/>
    <property type="match status" value="1"/>
</dbReference>
<dbReference type="GO" id="GO:0042834">
    <property type="term" value="F:peptidoglycan binding"/>
    <property type="evidence" value="ECO:0007669"/>
    <property type="project" value="InterPro"/>
</dbReference>
<dbReference type="SMART" id="SM00646">
    <property type="entry name" value="Ami_3"/>
    <property type="match status" value="1"/>
</dbReference>
<dbReference type="eggNOG" id="COG0860">
    <property type="taxonomic scope" value="Bacteria"/>
</dbReference>
<dbReference type="PANTHER" id="PTHR30404:SF0">
    <property type="entry name" value="N-ACETYLMURAMOYL-L-ALANINE AMIDASE AMIC"/>
    <property type="match status" value="1"/>
</dbReference>
<evidence type="ECO:0000256" key="1">
    <source>
        <dbReference type="ARBA" id="ARBA00022801"/>
    </source>
</evidence>
<dbReference type="PROSITE" id="PS51724">
    <property type="entry name" value="SPOR"/>
    <property type="match status" value="1"/>
</dbReference>
<evidence type="ECO:0000259" key="2">
    <source>
        <dbReference type="PROSITE" id="PS51724"/>
    </source>
</evidence>
<keyword evidence="1" id="KW-0378">Hydrolase</keyword>
<dbReference type="InterPro" id="IPR002508">
    <property type="entry name" value="MurNAc-LAA_cat"/>
</dbReference>
<dbReference type="AlphaFoldDB" id="U2PJG1"/>
<gene>
    <name evidence="3" type="ORF">HMPREF0373_00615</name>
</gene>
<keyword evidence="4" id="KW-1185">Reference proteome</keyword>
<dbReference type="GO" id="GO:0030288">
    <property type="term" value="C:outer membrane-bounded periplasmic space"/>
    <property type="evidence" value="ECO:0007669"/>
    <property type="project" value="TreeGrafter"/>
</dbReference>
<accession>U2PJG1</accession>
<evidence type="ECO:0000313" key="3">
    <source>
        <dbReference type="EMBL" id="ERK50685.1"/>
    </source>
</evidence>
<reference evidence="3 4" key="1">
    <citation type="submission" date="2013-06" db="EMBL/GenBank/DDBJ databases">
        <authorList>
            <person name="Weinstock G."/>
            <person name="Sodergren E."/>
            <person name="Lobos E.A."/>
            <person name="Fulton L."/>
            <person name="Fulton R."/>
            <person name="Courtney L."/>
            <person name="Fronick C."/>
            <person name="O'Laughlin M."/>
            <person name="Godfrey J."/>
            <person name="Wilson R.M."/>
            <person name="Miner T."/>
            <person name="Farmer C."/>
            <person name="Delehaunty K."/>
            <person name="Cordes M."/>
            <person name="Minx P."/>
            <person name="Tomlinson C."/>
            <person name="Chen J."/>
            <person name="Wollam A."/>
            <person name="Pepin K.H."/>
            <person name="Bhonagiri V."/>
            <person name="Zhang X."/>
            <person name="Warren W."/>
            <person name="Mitreva M."/>
            <person name="Mardis E.R."/>
            <person name="Wilson R.K."/>
        </authorList>
    </citation>
    <scope>NUCLEOTIDE SEQUENCE [LARGE SCALE GENOMIC DNA]</scope>
    <source>
        <strain evidence="3 4">ATCC 29099</strain>
    </source>
</reference>
<feature type="domain" description="SPOR" evidence="2">
    <location>
        <begin position="196"/>
        <end position="270"/>
    </location>
</feature>
<dbReference type="InterPro" id="IPR007730">
    <property type="entry name" value="SPOR-like_dom"/>
</dbReference>
<dbReference type="SUPFAM" id="SSF53187">
    <property type="entry name" value="Zn-dependent exopeptidases"/>
    <property type="match status" value="1"/>
</dbReference>
<dbReference type="GO" id="GO:0009253">
    <property type="term" value="P:peptidoglycan catabolic process"/>
    <property type="evidence" value="ECO:0007669"/>
    <property type="project" value="InterPro"/>
</dbReference>
<dbReference type="InterPro" id="IPR036680">
    <property type="entry name" value="SPOR-like_sf"/>
</dbReference>
<dbReference type="Proteomes" id="UP000016608">
    <property type="component" value="Unassembled WGS sequence"/>
</dbReference>
<dbReference type="PATRIC" id="fig|1256908.3.peg.563"/>
<protein>
    <submittedName>
        <fullName evidence="3">N-acetylmuramoyl-L-alanine amidase</fullName>
    </submittedName>
</protein>
<sequence length="270" mass="30146">MGVFSTEIKHFLGGIFMDVDIILDAGHGGFDNGASYMGRAEKDDVLRLTLAVGAKLKEAGYHVYYTRTTDIYNSPTEKAALANLSGGKYFISFHRNSGMEDNLYNGVQTLVYQHDPTVDTLAENINRHLEQVGFKNLGVEEVPGLIVLRKTEMPAVLVETGFLNSDIDNQLFDEKFDAIVDAIVAGIEESIPLSAQEIPEQYYVQTGLFKYDVNAAYQLERLQILGFDGTIHYEEPYYGVWIGKPKNLDEAVLLQDELRQKGYSTLIVSV</sequence>
<dbReference type="Pfam" id="PF01520">
    <property type="entry name" value="Amidase_3"/>
    <property type="match status" value="1"/>
</dbReference>
<dbReference type="Gene3D" id="3.40.630.40">
    <property type="entry name" value="Zn-dependent exopeptidases"/>
    <property type="match status" value="1"/>
</dbReference>